<protein>
    <submittedName>
        <fullName evidence="2">Uncharacterized protein</fullName>
    </submittedName>
</protein>
<comment type="caution">
    <text evidence="2">The sequence shown here is derived from an EMBL/GenBank/DDBJ whole genome shotgun (WGS) entry which is preliminary data.</text>
</comment>
<proteinExistence type="predicted"/>
<dbReference type="Proteomes" id="UP000762676">
    <property type="component" value="Unassembled WGS sequence"/>
</dbReference>
<name>A0AAV4HWQ3_9GAST</name>
<evidence type="ECO:0000256" key="1">
    <source>
        <dbReference type="SAM" id="MobiDB-lite"/>
    </source>
</evidence>
<keyword evidence="3" id="KW-1185">Reference proteome</keyword>
<dbReference type="AlphaFoldDB" id="A0AAV4HWQ3"/>
<accession>A0AAV4HWQ3</accession>
<evidence type="ECO:0000313" key="3">
    <source>
        <dbReference type="Proteomes" id="UP000762676"/>
    </source>
</evidence>
<feature type="region of interest" description="Disordered" evidence="1">
    <location>
        <begin position="95"/>
        <end position="118"/>
    </location>
</feature>
<feature type="compositionally biased region" description="Polar residues" evidence="1">
    <location>
        <begin position="96"/>
        <end position="109"/>
    </location>
</feature>
<reference evidence="2 3" key="1">
    <citation type="journal article" date="2021" name="Elife">
        <title>Chloroplast acquisition without the gene transfer in kleptoplastic sea slugs, Plakobranchus ocellatus.</title>
        <authorList>
            <person name="Maeda T."/>
            <person name="Takahashi S."/>
            <person name="Yoshida T."/>
            <person name="Shimamura S."/>
            <person name="Takaki Y."/>
            <person name="Nagai Y."/>
            <person name="Toyoda A."/>
            <person name="Suzuki Y."/>
            <person name="Arimoto A."/>
            <person name="Ishii H."/>
            <person name="Satoh N."/>
            <person name="Nishiyama T."/>
            <person name="Hasebe M."/>
            <person name="Maruyama T."/>
            <person name="Minagawa J."/>
            <person name="Obokata J."/>
            <person name="Shigenobu S."/>
        </authorList>
    </citation>
    <scope>NUCLEOTIDE SEQUENCE [LARGE SCALE GENOMIC DNA]</scope>
</reference>
<sequence>MTEPAPLGWSCDQDVSGMPPKAQFVRSPFLRRSEEKIQKDMLKASKKDFNIDPTLWEALAQNRPAWRGAVAKGAKTYEQQREQAVKTKQAVRKAQANCNPTPQTTTASWTCPPRQQKL</sequence>
<dbReference type="EMBL" id="BMAT01012888">
    <property type="protein sequence ID" value="GFS01389.1"/>
    <property type="molecule type" value="Genomic_DNA"/>
</dbReference>
<evidence type="ECO:0000313" key="2">
    <source>
        <dbReference type="EMBL" id="GFS01389.1"/>
    </source>
</evidence>
<gene>
    <name evidence="2" type="ORF">ElyMa_006422100</name>
</gene>
<organism evidence="2 3">
    <name type="scientific">Elysia marginata</name>
    <dbReference type="NCBI Taxonomy" id="1093978"/>
    <lineage>
        <taxon>Eukaryota</taxon>
        <taxon>Metazoa</taxon>
        <taxon>Spiralia</taxon>
        <taxon>Lophotrochozoa</taxon>
        <taxon>Mollusca</taxon>
        <taxon>Gastropoda</taxon>
        <taxon>Heterobranchia</taxon>
        <taxon>Euthyneura</taxon>
        <taxon>Panpulmonata</taxon>
        <taxon>Sacoglossa</taxon>
        <taxon>Placobranchoidea</taxon>
        <taxon>Plakobranchidae</taxon>
        <taxon>Elysia</taxon>
    </lineage>
</organism>